<accession>A0A4R4TD04</accession>
<dbReference type="OrthoDB" id="3510378at2"/>
<dbReference type="Pfam" id="PF26366">
    <property type="entry name" value="DUF8094"/>
    <property type="match status" value="1"/>
</dbReference>
<protein>
    <recommendedName>
        <fullName evidence="1">DUF8094 domain-containing protein</fullName>
    </recommendedName>
</protein>
<feature type="domain" description="DUF8094" evidence="1">
    <location>
        <begin position="37"/>
        <end position="346"/>
    </location>
</feature>
<reference evidence="2 3" key="1">
    <citation type="submission" date="2019-03" db="EMBL/GenBank/DDBJ databases">
        <title>Draft genome sequences of novel Actinobacteria.</title>
        <authorList>
            <person name="Sahin N."/>
            <person name="Ay H."/>
            <person name="Saygin H."/>
        </authorList>
    </citation>
    <scope>NUCLEOTIDE SEQUENCE [LARGE SCALE GENOMIC DNA]</scope>
    <source>
        <strain evidence="2 3">DSM 41900</strain>
    </source>
</reference>
<proteinExistence type="predicted"/>
<evidence type="ECO:0000313" key="2">
    <source>
        <dbReference type="EMBL" id="TDC72713.1"/>
    </source>
</evidence>
<name>A0A4R4TD04_9ACTN</name>
<dbReference type="InterPro" id="IPR058407">
    <property type="entry name" value="DUF8094"/>
</dbReference>
<dbReference type="RefSeq" id="WP_132819663.1">
    <property type="nucleotide sequence ID" value="NZ_SMKI01000233.1"/>
</dbReference>
<organism evidence="2 3">
    <name type="scientific">Streptomyces hainanensis</name>
    <dbReference type="NCBI Taxonomy" id="402648"/>
    <lineage>
        <taxon>Bacteria</taxon>
        <taxon>Bacillati</taxon>
        <taxon>Actinomycetota</taxon>
        <taxon>Actinomycetes</taxon>
        <taxon>Kitasatosporales</taxon>
        <taxon>Streptomycetaceae</taxon>
        <taxon>Streptomyces</taxon>
    </lineage>
</organism>
<dbReference type="Proteomes" id="UP000295345">
    <property type="component" value="Unassembled WGS sequence"/>
</dbReference>
<gene>
    <name evidence="2" type="ORF">E1283_21045</name>
</gene>
<dbReference type="PROSITE" id="PS51257">
    <property type="entry name" value="PROKAR_LIPOPROTEIN"/>
    <property type="match status" value="1"/>
</dbReference>
<evidence type="ECO:0000313" key="3">
    <source>
        <dbReference type="Proteomes" id="UP000295345"/>
    </source>
</evidence>
<sequence length="350" mass="36733">MRLRARLSTTAAGLTAVLALTTGLSGCMTVHGEEAIVPALTTEEAQAALDHYVEVYNEAKPANDAELNATIETGGLGAVNGATLDAKAGAIADAEEQGDEQIIQQITEAYGPESFRPLELSDVQYHIPEQAGWPKFFVADASSNLAESRWLLVFTRDALDEDWRVSYLAQVPGAQLPELADEENGALVDIPATGGEGDDLVVPPGELSAAYAEYLSSNGPGEAGEFAEGRYTSDALASRAESNSSAAFRTEFIDEAAEGEEFAPVAMRTADGGALVFFTTQHGSKQTVAEGESPAEVLQLDPAALALMDGDAQRAVTWERIATQVAYVPAGEGQVQILSQIRGATAIAGE</sequence>
<dbReference type="AlphaFoldDB" id="A0A4R4TD04"/>
<comment type="caution">
    <text evidence="2">The sequence shown here is derived from an EMBL/GenBank/DDBJ whole genome shotgun (WGS) entry which is preliminary data.</text>
</comment>
<keyword evidence="3" id="KW-1185">Reference proteome</keyword>
<dbReference type="EMBL" id="SMKI01000233">
    <property type="protein sequence ID" value="TDC72713.1"/>
    <property type="molecule type" value="Genomic_DNA"/>
</dbReference>
<evidence type="ECO:0000259" key="1">
    <source>
        <dbReference type="Pfam" id="PF26366"/>
    </source>
</evidence>